<proteinExistence type="predicted"/>
<gene>
    <name evidence="1" type="ORF">APS56_00420</name>
</gene>
<dbReference type="PATRIC" id="fig|1736674.3.peg.92"/>
<name>A0A0P0D559_9FLAO</name>
<dbReference type="Proteomes" id="UP000057981">
    <property type="component" value="Chromosome"/>
</dbReference>
<protein>
    <recommendedName>
        <fullName evidence="3">Peptidase M48 domain-containing protein</fullName>
    </recommendedName>
</protein>
<dbReference type="AlphaFoldDB" id="A0A0P0D559"/>
<reference evidence="1 2" key="1">
    <citation type="submission" date="2015-10" db="EMBL/GenBank/DDBJ databases">
        <authorList>
            <person name="Gilbert D.G."/>
        </authorList>
    </citation>
    <scope>NUCLEOTIDE SEQUENCE [LARGE SCALE GENOMIC DNA]</scope>
    <source>
        <strain evidence="2">HZ-22</strain>
    </source>
</reference>
<dbReference type="STRING" id="1736674.APS56_00420"/>
<dbReference type="KEGG" id="ahz:APS56_00420"/>
<evidence type="ECO:0008006" key="3">
    <source>
        <dbReference type="Google" id="ProtNLM"/>
    </source>
</evidence>
<dbReference type="RefSeq" id="WP_054723744.1">
    <property type="nucleotide sequence ID" value="NZ_CP012898.1"/>
</dbReference>
<keyword evidence="2" id="KW-1185">Reference proteome</keyword>
<evidence type="ECO:0000313" key="2">
    <source>
        <dbReference type="Proteomes" id="UP000057981"/>
    </source>
</evidence>
<dbReference type="EMBL" id="CP012898">
    <property type="protein sequence ID" value="ALJ03704.1"/>
    <property type="molecule type" value="Genomic_DNA"/>
</dbReference>
<evidence type="ECO:0000313" key="1">
    <source>
        <dbReference type="EMBL" id="ALJ03704.1"/>
    </source>
</evidence>
<organism evidence="1 2">
    <name type="scientific">Pseudalgibacter alginicilyticus</name>
    <dbReference type="NCBI Taxonomy" id="1736674"/>
    <lineage>
        <taxon>Bacteria</taxon>
        <taxon>Pseudomonadati</taxon>
        <taxon>Bacteroidota</taxon>
        <taxon>Flavobacteriia</taxon>
        <taxon>Flavobacteriales</taxon>
        <taxon>Flavobacteriaceae</taxon>
        <taxon>Pseudalgibacter</taxon>
    </lineage>
</organism>
<sequence length="206" mass="24092">MKTNFILVLIFLNLYNLNAQHIYPNSIETEVKKALSYYPELEKVPIEFKFKNKIKKSTMQAQPNFWSVFCKKSKRKYKVLISENFKILDTVYETKNIPSNVLIGWLGHELGHIMDYQHRSGFNLIGFGIGYLFSKKALKSAERSADTFAVIHGMEDYILATKDFILNEAGFPEIYTNRIKRFYLSPEEIMILVEERDEKAKLSELE</sequence>
<accession>A0A0P0D559</accession>